<evidence type="ECO:0000313" key="2">
    <source>
        <dbReference type="Proteomes" id="UP000054561"/>
    </source>
</evidence>
<dbReference type="SUPFAM" id="SSF50978">
    <property type="entry name" value="WD40 repeat-like"/>
    <property type="match status" value="1"/>
</dbReference>
<dbReference type="EMBL" id="KQ001672">
    <property type="protein sequence ID" value="KJP87576.1"/>
    <property type="molecule type" value="Genomic_DNA"/>
</dbReference>
<sequence length="70" mass="7558">MKFPVCTGFFSADGNELICTYLSTPLIEYDVLTHSYVSVVNDDVGQVNGAQWLPGGNLCTIQASGNVSIW</sequence>
<dbReference type="VEuPathDB" id="PlasmoDB:AK88_02744"/>
<dbReference type="AlphaFoldDB" id="A0A0D9QPH1"/>
<protein>
    <submittedName>
        <fullName evidence="1">Uncharacterized protein</fullName>
    </submittedName>
</protein>
<accession>A0A0D9QPH1</accession>
<dbReference type="Proteomes" id="UP000054561">
    <property type="component" value="Unassembled WGS sequence"/>
</dbReference>
<dbReference type="GeneID" id="24268058"/>
<keyword evidence="2" id="KW-1185">Reference proteome</keyword>
<gene>
    <name evidence="1" type="ORF">AK88_02744</name>
</gene>
<organism evidence="1 2">
    <name type="scientific">Plasmodium fragile</name>
    <dbReference type="NCBI Taxonomy" id="5857"/>
    <lineage>
        <taxon>Eukaryota</taxon>
        <taxon>Sar</taxon>
        <taxon>Alveolata</taxon>
        <taxon>Apicomplexa</taxon>
        <taxon>Aconoidasida</taxon>
        <taxon>Haemosporida</taxon>
        <taxon>Plasmodiidae</taxon>
        <taxon>Plasmodium</taxon>
        <taxon>Plasmodium (Plasmodium)</taxon>
    </lineage>
</organism>
<evidence type="ECO:0000313" key="1">
    <source>
        <dbReference type="EMBL" id="KJP87576.1"/>
    </source>
</evidence>
<proteinExistence type="predicted"/>
<dbReference type="RefSeq" id="XP_012335790.1">
    <property type="nucleotide sequence ID" value="XM_012480367.1"/>
</dbReference>
<reference evidence="1 2" key="1">
    <citation type="submission" date="2014-03" db="EMBL/GenBank/DDBJ databases">
        <title>The Genome Sequence of Plasmodium fragile nilgiri.</title>
        <authorList>
            <consortium name="The Broad Institute Genomics Platform"/>
            <consortium name="The Broad Institute Genome Sequencing Center for Infectious Disease"/>
            <person name="Neafsey D."/>
            <person name="Duraisingh M."/>
            <person name="Young S.K."/>
            <person name="Zeng Q."/>
            <person name="Gargeya S."/>
            <person name="Abouelleil A."/>
            <person name="Alvarado L."/>
            <person name="Chapman S.B."/>
            <person name="Gainer-Dewar J."/>
            <person name="Goldberg J."/>
            <person name="Griggs A."/>
            <person name="Gujja S."/>
            <person name="Hansen M."/>
            <person name="Howarth C."/>
            <person name="Imamovic A."/>
            <person name="Larimer J."/>
            <person name="Pearson M."/>
            <person name="Poon T.W."/>
            <person name="Priest M."/>
            <person name="Roberts A."/>
            <person name="Saif S."/>
            <person name="Shea T."/>
            <person name="Sykes S."/>
            <person name="Wortman J."/>
            <person name="Nusbaum C."/>
            <person name="Birren B."/>
        </authorList>
    </citation>
    <scope>NUCLEOTIDE SEQUENCE [LARGE SCALE GENOMIC DNA]</scope>
    <source>
        <strain evidence="2">nilgiri</strain>
    </source>
</reference>
<name>A0A0D9QPH1_PLAFR</name>
<dbReference type="InterPro" id="IPR036322">
    <property type="entry name" value="WD40_repeat_dom_sf"/>
</dbReference>